<accession>B9GT86</accession>
<gene>
    <name evidence="3" type="ORF">POPTR_002G065700</name>
</gene>
<proteinExistence type="inferred from homology"/>
<dbReference type="InParanoid" id="B9GT86"/>
<evidence type="ECO:0000313" key="4">
    <source>
        <dbReference type="Proteomes" id="UP000006729"/>
    </source>
</evidence>
<evidence type="ECO:0000313" key="3">
    <source>
        <dbReference type="EMBL" id="PNT48198.1"/>
    </source>
</evidence>
<feature type="domain" description="Ribonucleotide reductase large subunit C-terminal" evidence="2">
    <location>
        <begin position="76"/>
        <end position="107"/>
    </location>
</feature>
<dbReference type="AlphaFoldDB" id="B9GT86"/>
<organism evidence="3 4">
    <name type="scientific">Populus trichocarpa</name>
    <name type="common">Western balsam poplar</name>
    <name type="synonym">Populus balsamifera subsp. trichocarpa</name>
    <dbReference type="NCBI Taxonomy" id="3694"/>
    <lineage>
        <taxon>Eukaryota</taxon>
        <taxon>Viridiplantae</taxon>
        <taxon>Streptophyta</taxon>
        <taxon>Embryophyta</taxon>
        <taxon>Tracheophyta</taxon>
        <taxon>Spermatophyta</taxon>
        <taxon>Magnoliopsida</taxon>
        <taxon>eudicotyledons</taxon>
        <taxon>Gunneridae</taxon>
        <taxon>Pentapetalae</taxon>
        <taxon>rosids</taxon>
        <taxon>fabids</taxon>
        <taxon>Malpighiales</taxon>
        <taxon>Salicaceae</taxon>
        <taxon>Saliceae</taxon>
        <taxon>Populus</taxon>
    </lineage>
</organism>
<reference evidence="3 4" key="1">
    <citation type="journal article" date="2006" name="Science">
        <title>The genome of black cottonwood, Populus trichocarpa (Torr. &amp; Gray).</title>
        <authorList>
            <person name="Tuskan G.A."/>
            <person name="Difazio S."/>
            <person name="Jansson S."/>
            <person name="Bohlmann J."/>
            <person name="Grigoriev I."/>
            <person name="Hellsten U."/>
            <person name="Putnam N."/>
            <person name="Ralph S."/>
            <person name="Rombauts S."/>
            <person name="Salamov A."/>
            <person name="Schein J."/>
            <person name="Sterck L."/>
            <person name="Aerts A."/>
            <person name="Bhalerao R.R."/>
            <person name="Bhalerao R.P."/>
            <person name="Blaudez D."/>
            <person name="Boerjan W."/>
            <person name="Brun A."/>
            <person name="Brunner A."/>
            <person name="Busov V."/>
            <person name="Campbell M."/>
            <person name="Carlson J."/>
            <person name="Chalot M."/>
            <person name="Chapman J."/>
            <person name="Chen G.L."/>
            <person name="Cooper D."/>
            <person name="Coutinho P.M."/>
            <person name="Couturier J."/>
            <person name="Covert S."/>
            <person name="Cronk Q."/>
            <person name="Cunningham R."/>
            <person name="Davis J."/>
            <person name="Degroeve S."/>
            <person name="Dejardin A."/>
            <person name="Depamphilis C."/>
            <person name="Detter J."/>
            <person name="Dirks B."/>
            <person name="Dubchak I."/>
            <person name="Duplessis S."/>
            <person name="Ehlting J."/>
            <person name="Ellis B."/>
            <person name="Gendler K."/>
            <person name="Goodstein D."/>
            <person name="Gribskov M."/>
            <person name="Grimwood J."/>
            <person name="Groover A."/>
            <person name="Gunter L."/>
            <person name="Hamberger B."/>
            <person name="Heinze B."/>
            <person name="Helariutta Y."/>
            <person name="Henrissat B."/>
            <person name="Holligan D."/>
            <person name="Holt R."/>
            <person name="Huang W."/>
            <person name="Islam-Faridi N."/>
            <person name="Jones S."/>
            <person name="Jones-Rhoades M."/>
            <person name="Jorgensen R."/>
            <person name="Joshi C."/>
            <person name="Kangasjarvi J."/>
            <person name="Karlsson J."/>
            <person name="Kelleher C."/>
            <person name="Kirkpatrick R."/>
            <person name="Kirst M."/>
            <person name="Kohler A."/>
            <person name="Kalluri U."/>
            <person name="Larimer F."/>
            <person name="Leebens-Mack J."/>
            <person name="Leple J.C."/>
            <person name="Locascio P."/>
            <person name="Lou Y."/>
            <person name="Lucas S."/>
            <person name="Martin F."/>
            <person name="Montanini B."/>
            <person name="Napoli C."/>
            <person name="Nelson D.R."/>
            <person name="Nelson C."/>
            <person name="Nieminen K."/>
            <person name="Nilsson O."/>
            <person name="Pereda V."/>
            <person name="Peter G."/>
            <person name="Philippe R."/>
            <person name="Pilate G."/>
            <person name="Poliakov A."/>
            <person name="Razumovskaya J."/>
            <person name="Richardson P."/>
            <person name="Rinaldi C."/>
            <person name="Ritland K."/>
            <person name="Rouze P."/>
            <person name="Ryaboy D."/>
            <person name="Schmutz J."/>
            <person name="Schrader J."/>
            <person name="Segerman B."/>
            <person name="Shin H."/>
            <person name="Siddiqui A."/>
            <person name="Sterky F."/>
            <person name="Terry A."/>
            <person name="Tsai C.J."/>
            <person name="Uberbacher E."/>
            <person name="Unneberg P."/>
            <person name="Vahala J."/>
            <person name="Wall K."/>
            <person name="Wessler S."/>
            <person name="Yang G."/>
            <person name="Yin T."/>
            <person name="Douglas C."/>
            <person name="Marra M."/>
            <person name="Sandberg G."/>
            <person name="Van de Peer Y."/>
            <person name="Rokhsar D."/>
        </authorList>
    </citation>
    <scope>NUCLEOTIDE SEQUENCE [LARGE SCALE GENOMIC DNA]</scope>
    <source>
        <strain evidence="4">cv. Nisqually</strain>
    </source>
</reference>
<keyword evidence="4" id="KW-1185">Reference proteome</keyword>
<dbReference type="Proteomes" id="UP000006729">
    <property type="component" value="Chromosome 2"/>
</dbReference>
<dbReference type="HOGENOM" id="CLU_1952528_0_0_1"/>
<dbReference type="InterPro" id="IPR039718">
    <property type="entry name" value="Rrm1"/>
</dbReference>
<dbReference type="InterPro" id="IPR000788">
    <property type="entry name" value="RNR_lg_C"/>
</dbReference>
<dbReference type="PANTHER" id="PTHR11573">
    <property type="entry name" value="RIBONUCLEOSIDE-DIPHOSPHATE REDUCTASE LARGE CHAIN"/>
    <property type="match status" value="1"/>
</dbReference>
<dbReference type="SUPFAM" id="SSF51998">
    <property type="entry name" value="PFL-like glycyl radical enzymes"/>
    <property type="match status" value="1"/>
</dbReference>
<dbReference type="eggNOG" id="KOG1112">
    <property type="taxonomic scope" value="Eukaryota"/>
</dbReference>
<evidence type="ECO:0000259" key="2">
    <source>
        <dbReference type="Pfam" id="PF02867"/>
    </source>
</evidence>
<dbReference type="Pfam" id="PF02867">
    <property type="entry name" value="Ribonuc_red_lgC"/>
    <property type="match status" value="2"/>
</dbReference>
<comment type="similarity">
    <text evidence="1">Belongs to the ribonucleoside diphosphate reductase large chain family.</text>
</comment>
<evidence type="ECO:0000256" key="1">
    <source>
        <dbReference type="ARBA" id="ARBA00010406"/>
    </source>
</evidence>
<sequence>MQAKPIFPTGSSIRGEDGASNGFVPTLRVFNHTDRYLIKEEGRGKEERRAQDLFCALWIPDLFIERVRGDGSWKGQKKVVSARKLWFEILNSQTETGTPYMLFHDTVVTDLQLQVGKNRAMCWLRPNPS</sequence>
<dbReference type="Gene3D" id="3.20.70.20">
    <property type="match status" value="1"/>
</dbReference>
<name>B9GT86_POPTR</name>
<dbReference type="PANTHER" id="PTHR11573:SF24">
    <property type="entry name" value="RIBONUCLEOSIDE-DIPHOSPHATE REDUCTASE"/>
    <property type="match status" value="1"/>
</dbReference>
<dbReference type="EMBL" id="CM009291">
    <property type="protein sequence ID" value="PNT48198.1"/>
    <property type="molecule type" value="Genomic_DNA"/>
</dbReference>
<feature type="domain" description="Ribonucleotide reductase large subunit C-terminal" evidence="2">
    <location>
        <begin position="39"/>
        <end position="74"/>
    </location>
</feature>
<dbReference type="STRING" id="3694.B9GT86"/>
<protein>
    <recommendedName>
        <fullName evidence="2">Ribonucleotide reductase large subunit C-terminal domain-containing protein</fullName>
    </recommendedName>
</protein>